<dbReference type="RefSeq" id="WP_434028550.1">
    <property type="nucleotide sequence ID" value="NZ_BNBA01000003.1"/>
</dbReference>
<dbReference type="SUPFAM" id="SSF46785">
    <property type="entry name" value="Winged helix' DNA-binding domain"/>
    <property type="match status" value="1"/>
</dbReference>
<dbReference type="Pfam" id="PF12802">
    <property type="entry name" value="MarR_2"/>
    <property type="match status" value="1"/>
</dbReference>
<reference evidence="2" key="2">
    <citation type="submission" date="2020-09" db="EMBL/GenBank/DDBJ databases">
        <authorList>
            <person name="Sun Q."/>
            <person name="Ohkuma M."/>
        </authorList>
    </citation>
    <scope>NUCLEOTIDE SEQUENCE</scope>
    <source>
        <strain evidence="2">JCM 13306</strain>
    </source>
</reference>
<dbReference type="AlphaFoldDB" id="A0A919F5A6"/>
<organism evidence="2 3">
    <name type="scientific">Xanthomonas boreopolis</name>
    <dbReference type="NCBI Taxonomy" id="86183"/>
    <lineage>
        <taxon>Bacteria</taxon>
        <taxon>Pseudomonadati</taxon>
        <taxon>Pseudomonadota</taxon>
        <taxon>Gammaproteobacteria</taxon>
        <taxon>Lysobacterales</taxon>
        <taxon>Lysobacteraceae</taxon>
        <taxon>Xanthomonas</taxon>
    </lineage>
</organism>
<dbReference type="GO" id="GO:0003700">
    <property type="term" value="F:DNA-binding transcription factor activity"/>
    <property type="evidence" value="ECO:0007669"/>
    <property type="project" value="InterPro"/>
</dbReference>
<name>A0A919F5A6_9XANT</name>
<gene>
    <name evidence="2" type="ORF">GCM10009090_06400</name>
</gene>
<evidence type="ECO:0000313" key="2">
    <source>
        <dbReference type="EMBL" id="GHH48400.1"/>
    </source>
</evidence>
<protein>
    <submittedName>
        <fullName evidence="2">Transcriptional regulator</fullName>
    </submittedName>
</protein>
<comment type="caution">
    <text evidence="2">The sequence shown here is derived from an EMBL/GenBank/DDBJ whole genome shotgun (WGS) entry which is preliminary data.</text>
</comment>
<dbReference type="Gene3D" id="1.10.10.10">
    <property type="entry name" value="Winged helix-like DNA-binding domain superfamily/Winged helix DNA-binding domain"/>
    <property type="match status" value="1"/>
</dbReference>
<dbReference type="InterPro" id="IPR036390">
    <property type="entry name" value="WH_DNA-bd_sf"/>
</dbReference>
<dbReference type="GO" id="GO:0006950">
    <property type="term" value="P:response to stress"/>
    <property type="evidence" value="ECO:0007669"/>
    <property type="project" value="TreeGrafter"/>
</dbReference>
<dbReference type="SMART" id="SM00347">
    <property type="entry name" value="HTH_MARR"/>
    <property type="match status" value="1"/>
</dbReference>
<dbReference type="PANTHER" id="PTHR33164:SF105">
    <property type="entry name" value="TRANSCRIPTIONAL REPRESSOR PROTEIN-RELATED"/>
    <property type="match status" value="1"/>
</dbReference>
<dbReference type="InterPro" id="IPR039422">
    <property type="entry name" value="MarR/SlyA-like"/>
</dbReference>
<sequence>MPDAPCRCTCFYLRRAARRTSLVYDRELAEAGLSLNEYSILRRAGEPRQLGALAEILGMDRSTLSRNLRPMLAAGWIEERRGEDARQKLIATSAAGRRLLKRALPHWQRAQDRIEALYGREDTTALHDALKRLDRALRDGGTA</sequence>
<keyword evidence="3" id="KW-1185">Reference proteome</keyword>
<dbReference type="EMBL" id="BNBA01000003">
    <property type="protein sequence ID" value="GHH48400.1"/>
    <property type="molecule type" value="Genomic_DNA"/>
</dbReference>
<dbReference type="InterPro" id="IPR000835">
    <property type="entry name" value="HTH_MarR-typ"/>
</dbReference>
<dbReference type="Proteomes" id="UP000623958">
    <property type="component" value="Unassembled WGS sequence"/>
</dbReference>
<proteinExistence type="predicted"/>
<dbReference type="PANTHER" id="PTHR33164">
    <property type="entry name" value="TRANSCRIPTIONAL REGULATOR, MARR FAMILY"/>
    <property type="match status" value="1"/>
</dbReference>
<feature type="domain" description="HTH marR-type" evidence="1">
    <location>
        <begin position="6"/>
        <end position="135"/>
    </location>
</feature>
<evidence type="ECO:0000313" key="3">
    <source>
        <dbReference type="Proteomes" id="UP000623958"/>
    </source>
</evidence>
<evidence type="ECO:0000259" key="1">
    <source>
        <dbReference type="PROSITE" id="PS50995"/>
    </source>
</evidence>
<dbReference type="PROSITE" id="PS50995">
    <property type="entry name" value="HTH_MARR_2"/>
    <property type="match status" value="1"/>
</dbReference>
<dbReference type="InterPro" id="IPR036388">
    <property type="entry name" value="WH-like_DNA-bd_sf"/>
</dbReference>
<reference evidence="2" key="1">
    <citation type="journal article" date="2014" name="Int. J. Syst. Evol. Microbiol.">
        <title>Complete genome sequence of Corynebacterium casei LMG S-19264T (=DSM 44701T), isolated from a smear-ripened cheese.</title>
        <authorList>
            <consortium name="US DOE Joint Genome Institute (JGI-PGF)"/>
            <person name="Walter F."/>
            <person name="Albersmeier A."/>
            <person name="Kalinowski J."/>
            <person name="Ruckert C."/>
        </authorList>
    </citation>
    <scope>NUCLEOTIDE SEQUENCE</scope>
    <source>
        <strain evidence="2">JCM 13306</strain>
    </source>
</reference>
<accession>A0A919F5A6</accession>